<evidence type="ECO:0000256" key="4">
    <source>
        <dbReference type="ARBA" id="ARBA00022807"/>
    </source>
</evidence>
<sequence>MRVDDMVRTGTEASAASADMASNRVTDAVNSGIVDSADKSHMAIKDSFLGPDRNSPEAQHGYGVESTDGFSREGAVTFGSEAQRQADKLVSSGSVAKHAADALKQTGGKIAADGLVSSKADGRKLVSKANLKKAAKGAAVSEALRDSEFDGADEYYYKAKGAWKLGRKGADVVKKHAAARKAGNVSSGAGKATKVIEKKSTKKTGQAAQRAAQSARNQRMAMAAAQEAKAAGGAAKALAAKGGGAAVAASGGGLGGVLAAIGSAFLPVIGTVALILLLIIVILTAIGGQNKDTNVGALTGNEAIIAQALLDQGFSKAAVAGVLGNIANEGNPGSDENMDGMLNYAYERACGMFQYTHASNSTPPYYSHGCEYCHYKRWCSDNNLDWADLHNQMDWTFGGAGEKFGHSWKNQWQMRRTYYVGYWGAKYSWLNSSTLCSADDFPKLDDPAVAAYCWMAAYEGPATGATAHLDRRIESAQHYYDLLNTSVSVGEGGGFTEVVSRAQAQMGKPYQWGAAGPNSYDCSGLVSYALTGRYEHTWVTQYIYYGGKPFREISASEAVPGDVVCKESHTGIYIGNGQMIHAPHTGDVVKIGPVQSGMKYFRYEG</sequence>
<dbReference type="InterPro" id="IPR038765">
    <property type="entry name" value="Papain-like_cys_pep_sf"/>
</dbReference>
<evidence type="ECO:0000313" key="9">
    <source>
        <dbReference type="Proteomes" id="UP000095597"/>
    </source>
</evidence>
<dbReference type="InterPro" id="IPR051794">
    <property type="entry name" value="PG_Endopeptidase_C40"/>
</dbReference>
<dbReference type="Gene3D" id="3.90.1720.10">
    <property type="entry name" value="endopeptidase domain like (from Nostoc punctiforme)"/>
    <property type="match status" value="1"/>
</dbReference>
<keyword evidence="4" id="KW-0788">Thiol protease</keyword>
<gene>
    <name evidence="8" type="primary">ripA</name>
    <name evidence="8" type="ORF">ERS852573_00497</name>
</gene>
<feature type="region of interest" description="Disordered" evidence="5">
    <location>
        <begin position="1"/>
        <end position="24"/>
    </location>
</feature>
<keyword evidence="6" id="KW-1133">Transmembrane helix</keyword>
<evidence type="ECO:0000256" key="6">
    <source>
        <dbReference type="SAM" id="Phobius"/>
    </source>
</evidence>
<organism evidence="8 9">
    <name type="scientific">Dorea longicatena</name>
    <dbReference type="NCBI Taxonomy" id="88431"/>
    <lineage>
        <taxon>Bacteria</taxon>
        <taxon>Bacillati</taxon>
        <taxon>Bacillota</taxon>
        <taxon>Clostridia</taxon>
        <taxon>Lachnospirales</taxon>
        <taxon>Lachnospiraceae</taxon>
        <taxon>Dorea</taxon>
    </lineage>
</organism>
<dbReference type="GO" id="GO:0008234">
    <property type="term" value="F:cysteine-type peptidase activity"/>
    <property type="evidence" value="ECO:0007669"/>
    <property type="project" value="UniProtKB-KW"/>
</dbReference>
<reference evidence="8 9" key="1">
    <citation type="submission" date="2015-09" db="EMBL/GenBank/DDBJ databases">
        <authorList>
            <consortium name="Pathogen Informatics"/>
        </authorList>
    </citation>
    <scope>NUCLEOTIDE SEQUENCE [LARGE SCALE GENOMIC DNA]</scope>
    <source>
        <strain evidence="8 9">2789STDY5834961</strain>
    </source>
</reference>
<evidence type="ECO:0000256" key="2">
    <source>
        <dbReference type="ARBA" id="ARBA00022670"/>
    </source>
</evidence>
<dbReference type="EC" id="3.4.-.-" evidence="8"/>
<dbReference type="PANTHER" id="PTHR47359">
    <property type="entry name" value="PEPTIDOGLYCAN DL-ENDOPEPTIDASE CWLO"/>
    <property type="match status" value="1"/>
</dbReference>
<protein>
    <submittedName>
        <fullName evidence="8">Peptidoglycan endopeptidase RipA</fullName>
        <ecNumber evidence="8">3.4.-.-</ecNumber>
    </submittedName>
</protein>
<evidence type="ECO:0000259" key="7">
    <source>
        <dbReference type="PROSITE" id="PS51935"/>
    </source>
</evidence>
<evidence type="ECO:0000256" key="3">
    <source>
        <dbReference type="ARBA" id="ARBA00022801"/>
    </source>
</evidence>
<feature type="domain" description="NlpC/P60" evidence="7">
    <location>
        <begin position="492"/>
        <end position="605"/>
    </location>
</feature>
<proteinExistence type="inferred from homology"/>
<dbReference type="EMBL" id="CYXO01000002">
    <property type="protein sequence ID" value="CUM77740.1"/>
    <property type="molecule type" value="Genomic_DNA"/>
</dbReference>
<accession>A0A173RIC8</accession>
<dbReference type="AlphaFoldDB" id="A0A173RIC8"/>
<comment type="similarity">
    <text evidence="1">Belongs to the peptidase C40 family.</text>
</comment>
<keyword evidence="6" id="KW-0812">Transmembrane</keyword>
<dbReference type="RefSeq" id="WP_055213604.1">
    <property type="nucleotide sequence ID" value="NZ_CYXO01000002.1"/>
</dbReference>
<dbReference type="Pfam" id="PF18013">
    <property type="entry name" value="Phage_lysozyme2"/>
    <property type="match status" value="1"/>
</dbReference>
<dbReference type="PANTHER" id="PTHR47359:SF3">
    <property type="entry name" value="NLP_P60 DOMAIN-CONTAINING PROTEIN-RELATED"/>
    <property type="match status" value="1"/>
</dbReference>
<dbReference type="PROSITE" id="PS51935">
    <property type="entry name" value="NLPC_P60"/>
    <property type="match status" value="1"/>
</dbReference>
<dbReference type="InterPro" id="IPR041219">
    <property type="entry name" value="Phage_lysozyme2"/>
</dbReference>
<dbReference type="InterPro" id="IPR000064">
    <property type="entry name" value="NLP_P60_dom"/>
</dbReference>
<keyword evidence="3 8" id="KW-0378">Hydrolase</keyword>
<dbReference type="GO" id="GO:0006508">
    <property type="term" value="P:proteolysis"/>
    <property type="evidence" value="ECO:0007669"/>
    <property type="project" value="UniProtKB-KW"/>
</dbReference>
<name>A0A173RIC8_9FIRM</name>
<evidence type="ECO:0000313" key="8">
    <source>
        <dbReference type="EMBL" id="CUM77740.1"/>
    </source>
</evidence>
<keyword evidence="6" id="KW-0472">Membrane</keyword>
<evidence type="ECO:0000256" key="5">
    <source>
        <dbReference type="SAM" id="MobiDB-lite"/>
    </source>
</evidence>
<dbReference type="Gene3D" id="1.10.530.10">
    <property type="match status" value="1"/>
</dbReference>
<feature type="transmembrane region" description="Helical" evidence="6">
    <location>
        <begin position="264"/>
        <end position="286"/>
    </location>
</feature>
<dbReference type="Proteomes" id="UP000095597">
    <property type="component" value="Unassembled WGS sequence"/>
</dbReference>
<evidence type="ECO:0000256" key="1">
    <source>
        <dbReference type="ARBA" id="ARBA00007074"/>
    </source>
</evidence>
<dbReference type="SUPFAM" id="SSF54001">
    <property type="entry name" value="Cysteine proteinases"/>
    <property type="match status" value="1"/>
</dbReference>
<keyword evidence="2" id="KW-0645">Protease</keyword>
<feature type="region of interest" description="Disordered" evidence="5">
    <location>
        <begin position="47"/>
        <end position="66"/>
    </location>
</feature>
<dbReference type="Pfam" id="PF00877">
    <property type="entry name" value="NLPC_P60"/>
    <property type="match status" value="1"/>
</dbReference>